<name>A0A3G5AF86_9VIRU</name>
<gene>
    <name evidence="1" type="ORF">Satyrvirus1_27</name>
</gene>
<organism evidence="1">
    <name type="scientific">Satyrvirus sp</name>
    <dbReference type="NCBI Taxonomy" id="2487771"/>
    <lineage>
        <taxon>Viruses</taxon>
        <taxon>Varidnaviria</taxon>
        <taxon>Bamfordvirae</taxon>
        <taxon>Nucleocytoviricota</taxon>
        <taxon>Megaviricetes</taxon>
        <taxon>Imitervirales</taxon>
        <taxon>Mimiviridae</taxon>
        <taxon>Megamimivirinae</taxon>
    </lineage>
</organism>
<reference evidence="1" key="1">
    <citation type="submission" date="2018-10" db="EMBL/GenBank/DDBJ databases">
        <title>Hidden diversity of soil giant viruses.</title>
        <authorList>
            <person name="Schulz F."/>
            <person name="Alteio L."/>
            <person name="Goudeau D."/>
            <person name="Ryan E.M."/>
            <person name="Malmstrom R.R."/>
            <person name="Blanchard J."/>
            <person name="Woyke T."/>
        </authorList>
    </citation>
    <scope>NUCLEOTIDE SEQUENCE</scope>
    <source>
        <strain evidence="1">SAV1</strain>
    </source>
</reference>
<proteinExistence type="predicted"/>
<dbReference type="EMBL" id="MK072437">
    <property type="protein sequence ID" value="AYV84941.1"/>
    <property type="molecule type" value="Genomic_DNA"/>
</dbReference>
<evidence type="ECO:0000313" key="1">
    <source>
        <dbReference type="EMBL" id="AYV84941.1"/>
    </source>
</evidence>
<sequence length="71" mass="8505">MNTQIINRVIKCPKLLELNYHQLKKNKIVIETNCNFPYCIYSNRKFCPPHTWSPFYCPECPLINVTIFNKK</sequence>
<accession>A0A3G5AF86</accession>
<protein>
    <submittedName>
        <fullName evidence="1">Uncharacterized protein</fullName>
    </submittedName>
</protein>